<protein>
    <submittedName>
        <fullName evidence="1">Uncharacterized protein</fullName>
    </submittedName>
</protein>
<organism evidence="1">
    <name type="scientific">uncultured virus</name>
    <dbReference type="NCBI Taxonomy" id="340016"/>
    <lineage>
        <taxon>Viruses</taxon>
        <taxon>environmental samples</taxon>
    </lineage>
</organism>
<evidence type="ECO:0000313" key="1">
    <source>
        <dbReference type="EMBL" id="ASE99942.1"/>
    </source>
</evidence>
<sequence>MIPWSSIYLWDNSASAYVDLEFAATDLAGAAVSLMGQTTDKLYMGLDRTFNSAYFEIDTEGAYNATPDYEYYDDQGRWKNLPLSKTFAFDGDGIVQWRAPNDWAAVLLGGIEASNTNLKTGSSGDSTSGTARYWIRVSCSTVTTTATLKRTFPFPSYNYTTPTRIAAFLQLRQDFSTTTSPSTAEVEDLIRRVESRIERITTNSWRPNYRHEELYEFSRYGIVLKRHPVIKLLELAVYDGSDFNVLTEGRTSDYYVDNHTGVVPLTRLMSIPFTYTRSAIYTWGFGEFKRAIRASYVWGRNTEDDVATGLVEDITTKLVASDILSNYDYTTIVPQGTDRYSLEQKVSYWRESSEERLEELRSMRLWVP</sequence>
<accession>A0A218MKZ7</accession>
<reference evidence="1" key="1">
    <citation type="submission" date="2016-10" db="EMBL/GenBank/DDBJ databases">
        <authorList>
            <person name="Varghese N."/>
        </authorList>
    </citation>
    <scope>NUCLEOTIDE SEQUENCE</scope>
</reference>
<dbReference type="EMBL" id="KY052807">
    <property type="protein sequence ID" value="ASE99942.1"/>
    <property type="molecule type" value="Genomic_DNA"/>
</dbReference>
<reference evidence="1" key="2">
    <citation type="journal article" date="2017" name="Nat. Commun.">
        <title>Single-virus genomics reveals hidden cosmopolitan and abundant viruses.</title>
        <authorList>
            <person name="Martinez-Hernandez F."/>
            <person name="Fornas O."/>
            <person name="Lluesma Gomez M."/>
            <person name="Bolduc B."/>
            <person name="de la Cruz Pena M.J."/>
            <person name="Martinez J.M."/>
            <person name="Anton J."/>
            <person name="Gasol J.M."/>
            <person name="Rosselli R."/>
            <person name="Rodriguez-Valera F."/>
            <person name="Sullivan M.B."/>
            <person name="Acinas S.G."/>
            <person name="Martinez-Garcia M."/>
        </authorList>
    </citation>
    <scope>NUCLEOTIDE SEQUENCE</scope>
</reference>
<proteinExistence type="predicted"/>
<name>A0A218MKZ7_9VIRU</name>